<feature type="domain" description="4Fe-4S ferredoxin-type" evidence="9">
    <location>
        <begin position="148"/>
        <end position="177"/>
    </location>
</feature>
<gene>
    <name evidence="10" type="ORF">H8S34_04245</name>
</gene>
<dbReference type="InterPro" id="IPR017900">
    <property type="entry name" value="4Fe4S_Fe_S_CS"/>
</dbReference>
<evidence type="ECO:0000256" key="6">
    <source>
        <dbReference type="ARBA" id="ARBA00023002"/>
    </source>
</evidence>
<keyword evidence="2" id="KW-0963">Cytoplasm</keyword>
<keyword evidence="1" id="KW-0004">4Fe-4S</keyword>
<organism evidence="10 11">
    <name type="scientific">Pseudoflavonifractor hominis</name>
    <dbReference type="NCBI Taxonomy" id="2763059"/>
    <lineage>
        <taxon>Bacteria</taxon>
        <taxon>Bacillati</taxon>
        <taxon>Bacillota</taxon>
        <taxon>Clostridia</taxon>
        <taxon>Eubacteriales</taxon>
        <taxon>Oscillospiraceae</taxon>
        <taxon>Pseudoflavonifractor</taxon>
    </lineage>
</organism>
<evidence type="ECO:0000259" key="9">
    <source>
        <dbReference type="PROSITE" id="PS51379"/>
    </source>
</evidence>
<dbReference type="RefSeq" id="WP_101692378.1">
    <property type="nucleotide sequence ID" value="NZ_JACOPR010000002.1"/>
</dbReference>
<evidence type="ECO:0000256" key="8">
    <source>
        <dbReference type="ARBA" id="ARBA00023014"/>
    </source>
</evidence>
<evidence type="ECO:0000313" key="11">
    <source>
        <dbReference type="Proteomes" id="UP000660021"/>
    </source>
</evidence>
<keyword evidence="7" id="KW-0408">Iron</keyword>
<evidence type="ECO:0000256" key="5">
    <source>
        <dbReference type="ARBA" id="ARBA00022785"/>
    </source>
</evidence>
<keyword evidence="5" id="KW-0671">Queuosine biosynthesis</keyword>
<dbReference type="Proteomes" id="UP000660021">
    <property type="component" value="Unassembled WGS sequence"/>
</dbReference>
<keyword evidence="8" id="KW-0411">Iron-sulfur</keyword>
<dbReference type="PROSITE" id="PS00198">
    <property type="entry name" value="4FE4S_FER_1"/>
    <property type="match status" value="1"/>
</dbReference>
<evidence type="ECO:0000256" key="2">
    <source>
        <dbReference type="ARBA" id="ARBA00022490"/>
    </source>
</evidence>
<evidence type="ECO:0000256" key="7">
    <source>
        <dbReference type="ARBA" id="ARBA00023004"/>
    </source>
</evidence>
<evidence type="ECO:0000256" key="4">
    <source>
        <dbReference type="ARBA" id="ARBA00022723"/>
    </source>
</evidence>
<dbReference type="InterPro" id="IPR013542">
    <property type="entry name" value="QueG_DUF1730"/>
</dbReference>
<dbReference type="InterPro" id="IPR017896">
    <property type="entry name" value="4Fe4S_Fe-S-bd"/>
</dbReference>
<keyword evidence="4" id="KW-0479">Metal-binding</keyword>
<evidence type="ECO:0000256" key="3">
    <source>
        <dbReference type="ARBA" id="ARBA00022694"/>
    </source>
</evidence>
<dbReference type="EMBL" id="JACOPR010000002">
    <property type="protein sequence ID" value="MBC5730041.1"/>
    <property type="molecule type" value="Genomic_DNA"/>
</dbReference>
<keyword evidence="3" id="KW-0819">tRNA processing</keyword>
<dbReference type="InterPro" id="IPR004453">
    <property type="entry name" value="QueG"/>
</dbReference>
<proteinExistence type="predicted"/>
<comment type="caution">
    <text evidence="10">The sequence shown here is derived from an EMBL/GenBank/DDBJ whole genome shotgun (WGS) entry which is preliminary data.</text>
</comment>
<evidence type="ECO:0000256" key="1">
    <source>
        <dbReference type="ARBA" id="ARBA00022485"/>
    </source>
</evidence>
<dbReference type="PANTHER" id="PTHR30002">
    <property type="entry name" value="EPOXYQUEUOSINE REDUCTASE"/>
    <property type="match status" value="1"/>
</dbReference>
<protein>
    <submittedName>
        <fullName evidence="10">DUF1730 domain-containing protein</fullName>
    </submittedName>
</protein>
<evidence type="ECO:0000313" key="10">
    <source>
        <dbReference type="EMBL" id="MBC5730041.1"/>
    </source>
</evidence>
<keyword evidence="11" id="KW-1185">Reference proteome</keyword>
<sequence>MTGAELSAAFAAAGAAGWGHVAYERLLPAMSREARDRAENLCPGAQSVLVAAFPYYAGRTPGNLSLYARGRDYHLVITEALTTICHMLEEKYESYRFVPGADNSPLPEREAARLAGLGIIGRHGLVILPPYGSWIFLGTILTDLDLALPPALPSGGCMACGKCLSACPGGALRGDSFDPERCLSHLTQKKGELPPEQEALVAAHPLIWGCDVCQLVCPHNAGAVETPLAPFREDRLDSLTSEAVEGLTNRQFREAYGERAFAWRGPAVLRRNLALQKKK</sequence>
<dbReference type="Pfam" id="PF08331">
    <property type="entry name" value="QueG_DUF1730"/>
    <property type="match status" value="1"/>
</dbReference>
<reference evidence="10 11" key="1">
    <citation type="submission" date="2020-08" db="EMBL/GenBank/DDBJ databases">
        <title>Genome public.</title>
        <authorList>
            <person name="Liu C."/>
            <person name="Sun Q."/>
        </authorList>
    </citation>
    <scope>NUCLEOTIDE SEQUENCE [LARGE SCALE GENOMIC DNA]</scope>
    <source>
        <strain evidence="10 11">New-38</strain>
    </source>
</reference>
<dbReference type="SUPFAM" id="SSF46548">
    <property type="entry name" value="alpha-helical ferredoxin"/>
    <property type="match status" value="1"/>
</dbReference>
<accession>A0ABR7HR82</accession>
<dbReference type="Gene3D" id="3.30.70.20">
    <property type="match status" value="1"/>
</dbReference>
<dbReference type="PANTHER" id="PTHR30002:SF4">
    <property type="entry name" value="EPOXYQUEUOSINE REDUCTASE"/>
    <property type="match status" value="1"/>
</dbReference>
<dbReference type="Pfam" id="PF13484">
    <property type="entry name" value="Fer4_16"/>
    <property type="match status" value="1"/>
</dbReference>
<name>A0ABR7HR82_9FIRM</name>
<keyword evidence="6" id="KW-0560">Oxidoreductase</keyword>
<dbReference type="PROSITE" id="PS51379">
    <property type="entry name" value="4FE4S_FER_2"/>
    <property type="match status" value="1"/>
</dbReference>